<dbReference type="STRING" id="1055723.SAMN05216293_2830"/>
<evidence type="ECO:0000313" key="2">
    <source>
        <dbReference type="EMBL" id="SFC07639.1"/>
    </source>
</evidence>
<dbReference type="InterPro" id="IPR013024">
    <property type="entry name" value="GGCT-like"/>
</dbReference>
<dbReference type="EMBL" id="FOKU01000005">
    <property type="protein sequence ID" value="SFC07639.1"/>
    <property type="molecule type" value="Genomic_DNA"/>
</dbReference>
<proteinExistence type="predicted"/>
<dbReference type="RefSeq" id="WP_072880951.1">
    <property type="nucleotide sequence ID" value="NZ_FOKU01000005.1"/>
</dbReference>
<sequence length="102" mass="11759">MEYLFTYGTLQEKQVQQDVFGHLVEGHPDALLGFKKMENAVYGQYPLVMRTADAKDKVKGTVYKVTITDLEKADVYESNAYKREKFPLESGLEAWIYIENSQ</sequence>
<reference evidence="3 4" key="1">
    <citation type="submission" date="2016-11" db="EMBL/GenBank/DDBJ databases">
        <authorList>
            <person name="Varghese N."/>
            <person name="Submissions S."/>
        </authorList>
    </citation>
    <scope>NUCLEOTIDE SEQUENCE [LARGE SCALE GENOMIC DNA]</scope>
    <source>
        <strain evidence="3 4">CGMCC 1.12174</strain>
        <strain evidence="2 5">DSM 26351</strain>
    </source>
</reference>
<dbReference type="EMBL" id="FRAT01000007">
    <property type="protein sequence ID" value="SHL16094.1"/>
    <property type="molecule type" value="Genomic_DNA"/>
</dbReference>
<evidence type="ECO:0000313" key="5">
    <source>
        <dbReference type="Proteomes" id="UP000198940"/>
    </source>
</evidence>
<feature type="domain" description="Gamma-glutamylcyclotransferase AIG2-like" evidence="1">
    <location>
        <begin position="4"/>
        <end position="99"/>
    </location>
</feature>
<dbReference type="CDD" id="cd06661">
    <property type="entry name" value="GGCT_like"/>
    <property type="match status" value="1"/>
</dbReference>
<comment type="caution">
    <text evidence="3">The sequence shown here is derived from an EMBL/GenBank/DDBJ whole genome shotgun (WGS) entry which is preliminary data.</text>
</comment>
<dbReference type="AlphaFoldDB" id="A0A1M6YCR0"/>
<evidence type="ECO:0000259" key="1">
    <source>
        <dbReference type="Pfam" id="PF06094"/>
    </source>
</evidence>
<accession>A0A1M6YCR0</accession>
<dbReference type="Proteomes" id="UP000184031">
    <property type="component" value="Unassembled WGS sequence"/>
</dbReference>
<evidence type="ECO:0000313" key="4">
    <source>
        <dbReference type="Proteomes" id="UP000184031"/>
    </source>
</evidence>
<dbReference type="Pfam" id="PF06094">
    <property type="entry name" value="GGACT"/>
    <property type="match status" value="1"/>
</dbReference>
<gene>
    <name evidence="2" type="ORF">SAMN04487891_105226</name>
    <name evidence="3" type="ORF">SAMN05216293_2830</name>
</gene>
<dbReference type="Gene3D" id="3.10.490.10">
    <property type="entry name" value="Gamma-glutamyl cyclotransferase-like"/>
    <property type="match status" value="1"/>
</dbReference>
<dbReference type="Proteomes" id="UP000198940">
    <property type="component" value="Unassembled WGS sequence"/>
</dbReference>
<evidence type="ECO:0000313" key="3">
    <source>
        <dbReference type="EMBL" id="SHL16094.1"/>
    </source>
</evidence>
<dbReference type="InterPro" id="IPR009288">
    <property type="entry name" value="AIG2-like_dom"/>
</dbReference>
<dbReference type="SUPFAM" id="SSF110857">
    <property type="entry name" value="Gamma-glutamyl cyclotransferase-like"/>
    <property type="match status" value="1"/>
</dbReference>
<name>A0A1M6YCR0_9FLAO</name>
<dbReference type="InterPro" id="IPR036568">
    <property type="entry name" value="GGCT-like_sf"/>
</dbReference>
<keyword evidence="5" id="KW-1185">Reference proteome</keyword>
<protein>
    <submittedName>
        <fullName evidence="3">Gamma-glutamyl cyclotransferase, AIG2-like</fullName>
    </submittedName>
</protein>
<organism evidence="3 4">
    <name type="scientific">Flagellimonas taeanensis</name>
    <dbReference type="NCBI Taxonomy" id="1005926"/>
    <lineage>
        <taxon>Bacteria</taxon>
        <taxon>Pseudomonadati</taxon>
        <taxon>Bacteroidota</taxon>
        <taxon>Flavobacteriia</taxon>
        <taxon>Flavobacteriales</taxon>
        <taxon>Flavobacteriaceae</taxon>
        <taxon>Flagellimonas</taxon>
    </lineage>
</organism>